<dbReference type="Proteomes" id="UP000017133">
    <property type="component" value="Unassembled WGS sequence"/>
</dbReference>
<proteinExistence type="predicted"/>
<organism evidence="1 2">
    <name type="scientific">Photorhabdus temperata J3</name>
    <dbReference type="NCBI Taxonomy" id="1389415"/>
    <lineage>
        <taxon>Bacteria</taxon>
        <taxon>Pseudomonadati</taxon>
        <taxon>Pseudomonadota</taxon>
        <taxon>Gammaproteobacteria</taxon>
        <taxon>Enterobacterales</taxon>
        <taxon>Morganellaceae</taxon>
        <taxon>Photorhabdus</taxon>
    </lineage>
</organism>
<dbReference type="AlphaFoldDB" id="U7QVP9"/>
<evidence type="ECO:0000313" key="2">
    <source>
        <dbReference type="Proteomes" id="UP000017133"/>
    </source>
</evidence>
<reference evidence="1 2" key="1">
    <citation type="submission" date="2013-10" db="EMBL/GenBank/DDBJ databases">
        <title>Whole Genome Shotgun Sequence of Photorhabdus temperata J3.</title>
        <authorList>
            <person name="Park G.-S."/>
            <person name="Hong S.-J."/>
            <person name="Shin J.-H."/>
        </authorList>
    </citation>
    <scope>NUCLEOTIDE SEQUENCE [LARGE SCALE GENOMIC DNA]</scope>
    <source>
        <strain evidence="1 2">J3</strain>
    </source>
</reference>
<dbReference type="EMBL" id="AXDT01000217">
    <property type="protein sequence ID" value="ERT11205.1"/>
    <property type="molecule type" value="Genomic_DNA"/>
</dbReference>
<accession>U7QVP9</accession>
<name>U7QVP9_PHOTE</name>
<keyword evidence="2" id="KW-1185">Reference proteome</keyword>
<comment type="caution">
    <text evidence="1">The sequence shown here is derived from an EMBL/GenBank/DDBJ whole genome shotgun (WGS) entry which is preliminary data.</text>
</comment>
<evidence type="ECO:0000313" key="1">
    <source>
        <dbReference type="EMBL" id="ERT11205.1"/>
    </source>
</evidence>
<gene>
    <name evidence="1" type="ORF">O185_20695</name>
</gene>
<sequence>MNNNEIKEDIDTLLASNSGVVQNVQIMELDIAPSSDALNNVRVKYKDSLGKTHDKLHLAYPDSYITGIGLYITLLFALFDDSFVTFKTAGRVNEHGYDHITGVIIQNKKGGNTGKK</sequence>
<protein>
    <submittedName>
        <fullName evidence="1">Uncharacterized protein</fullName>
    </submittedName>
</protein>
<dbReference type="RefSeq" id="WP_023045942.1">
    <property type="nucleotide sequence ID" value="NZ_AXDT01000217.1"/>
</dbReference>
<dbReference type="PATRIC" id="fig|1389415.4.peg.4139"/>